<dbReference type="Proteomes" id="UP000591131">
    <property type="component" value="Unassembled WGS sequence"/>
</dbReference>
<feature type="compositionally biased region" description="Polar residues" evidence="1">
    <location>
        <begin position="78"/>
        <end position="101"/>
    </location>
</feature>
<evidence type="ECO:0000256" key="1">
    <source>
        <dbReference type="SAM" id="MobiDB-lite"/>
    </source>
</evidence>
<evidence type="ECO:0000313" key="3">
    <source>
        <dbReference type="Proteomes" id="UP000591131"/>
    </source>
</evidence>
<dbReference type="AlphaFoldDB" id="A0A7J6KW44"/>
<sequence length="101" mass="11098">ALIKKVDMTLQKRLSETPLKTSLDSSPSRLSLLTTTNSNLGCKLRDFGQYKDLSPKDRATVAKQEDFLRGLFGDYEQLTPSKSRPTSISSCTAPSSVLSND</sequence>
<reference evidence="2 3" key="1">
    <citation type="submission" date="2020-04" db="EMBL/GenBank/DDBJ databases">
        <title>Perkinsus chesapeaki whole genome sequence.</title>
        <authorList>
            <person name="Bogema D.R."/>
        </authorList>
    </citation>
    <scope>NUCLEOTIDE SEQUENCE [LARGE SCALE GENOMIC DNA]</scope>
    <source>
        <strain evidence="2">ATCC PRA-425</strain>
    </source>
</reference>
<dbReference type="EMBL" id="JAAPAO010001116">
    <property type="protein sequence ID" value="KAF4651122.1"/>
    <property type="molecule type" value="Genomic_DNA"/>
</dbReference>
<gene>
    <name evidence="2" type="ORF">FOL47_000637</name>
</gene>
<accession>A0A7J6KW44</accession>
<organism evidence="2 3">
    <name type="scientific">Perkinsus chesapeaki</name>
    <name type="common">Clam parasite</name>
    <name type="synonym">Perkinsus andrewsi</name>
    <dbReference type="NCBI Taxonomy" id="330153"/>
    <lineage>
        <taxon>Eukaryota</taxon>
        <taxon>Sar</taxon>
        <taxon>Alveolata</taxon>
        <taxon>Perkinsozoa</taxon>
        <taxon>Perkinsea</taxon>
        <taxon>Perkinsida</taxon>
        <taxon>Perkinsidae</taxon>
        <taxon>Perkinsus</taxon>
    </lineage>
</organism>
<name>A0A7J6KW44_PERCH</name>
<keyword evidence="3" id="KW-1185">Reference proteome</keyword>
<comment type="caution">
    <text evidence="2">The sequence shown here is derived from an EMBL/GenBank/DDBJ whole genome shotgun (WGS) entry which is preliminary data.</text>
</comment>
<protein>
    <submittedName>
        <fullName evidence="2">Uncharacterized protein</fullName>
    </submittedName>
</protein>
<feature type="region of interest" description="Disordered" evidence="1">
    <location>
        <begin position="77"/>
        <end position="101"/>
    </location>
</feature>
<feature type="non-terminal residue" evidence="2">
    <location>
        <position position="1"/>
    </location>
</feature>
<proteinExistence type="predicted"/>
<evidence type="ECO:0000313" key="2">
    <source>
        <dbReference type="EMBL" id="KAF4651122.1"/>
    </source>
</evidence>